<dbReference type="InterPro" id="IPR025997">
    <property type="entry name" value="SBP_2_dom"/>
</dbReference>
<organism evidence="5 6">
    <name type="scientific">Candidatus Solincola sediminis</name>
    <dbReference type="NCBI Taxonomy" id="1797199"/>
    <lineage>
        <taxon>Bacteria</taxon>
        <taxon>Bacillati</taxon>
        <taxon>Actinomycetota</taxon>
        <taxon>Candidatus Geothermincolia</taxon>
        <taxon>Candidatus Geothermincolales</taxon>
        <taxon>Candidatus Geothermincolaceae</taxon>
        <taxon>Candidatus Solincola</taxon>
    </lineage>
</organism>
<dbReference type="GO" id="GO:0030313">
    <property type="term" value="C:cell envelope"/>
    <property type="evidence" value="ECO:0007669"/>
    <property type="project" value="UniProtKB-SubCell"/>
</dbReference>
<protein>
    <recommendedName>
        <fullName evidence="4">Periplasmic binding protein domain-containing protein</fullName>
    </recommendedName>
</protein>
<evidence type="ECO:0000313" key="5">
    <source>
        <dbReference type="EMBL" id="OFW57528.1"/>
    </source>
</evidence>
<reference evidence="5 6" key="1">
    <citation type="journal article" date="2016" name="Nat. Commun.">
        <title>Thousands of microbial genomes shed light on interconnected biogeochemical processes in an aquifer system.</title>
        <authorList>
            <person name="Anantharaman K."/>
            <person name="Brown C.T."/>
            <person name="Hug L.A."/>
            <person name="Sharon I."/>
            <person name="Castelle C.J."/>
            <person name="Probst A.J."/>
            <person name="Thomas B.C."/>
            <person name="Singh A."/>
            <person name="Wilkins M.J."/>
            <person name="Karaoz U."/>
            <person name="Brodie E.L."/>
            <person name="Williams K.H."/>
            <person name="Hubbard S.S."/>
            <person name="Banfield J.F."/>
        </authorList>
    </citation>
    <scope>NUCLEOTIDE SEQUENCE [LARGE SCALE GENOMIC DNA]</scope>
</reference>
<name>A0A1F2WL01_9ACTN</name>
<dbReference type="GO" id="GO:0030246">
    <property type="term" value="F:carbohydrate binding"/>
    <property type="evidence" value="ECO:0007669"/>
    <property type="project" value="UniProtKB-ARBA"/>
</dbReference>
<sequence>MSDSEKENVNITRRAFLTGSVMTAAGAFLASCAPAAAVTEAPAAATDAPTAVAQVTSDETYVWLGAVTAIAFWIDGQTGFYGACKSLGVKGEYLGPVEYDAVAQLKILEELIARKPAGIMIFPADDQSLNEPLKRAMAAGIPVIVVNHDVNDPSARYGFVGPDNFGVGVIGGGYVVKYLNGKGKVAFMTTTNPAHGQRMDGYKSVFAKYPDIEVVAEIDEKSDPAYGLTVATQLIQSHPDLNMIIGVDATAGAATARALKETGTAGKILEVAMDRDDDMLPYIEDGTILATMAQNSVLEEWIATYYLYWLTHNTVPAFPDWRAAGAPQVPGITDTGVTVVTKENVKFFYHTK</sequence>
<dbReference type="SUPFAM" id="SSF53822">
    <property type="entry name" value="Periplasmic binding protein-like I"/>
    <property type="match status" value="1"/>
</dbReference>
<dbReference type="Proteomes" id="UP000177876">
    <property type="component" value="Unassembled WGS sequence"/>
</dbReference>
<dbReference type="PROSITE" id="PS51318">
    <property type="entry name" value="TAT"/>
    <property type="match status" value="1"/>
</dbReference>
<dbReference type="STRING" id="1797197.A2Y75_10130"/>
<evidence type="ECO:0000256" key="1">
    <source>
        <dbReference type="ARBA" id="ARBA00004196"/>
    </source>
</evidence>
<dbReference type="PANTHER" id="PTHR46847:SF1">
    <property type="entry name" value="D-ALLOSE-BINDING PERIPLASMIC PROTEIN-RELATED"/>
    <property type="match status" value="1"/>
</dbReference>
<evidence type="ECO:0000256" key="3">
    <source>
        <dbReference type="ARBA" id="ARBA00022729"/>
    </source>
</evidence>
<dbReference type="PROSITE" id="PS51257">
    <property type="entry name" value="PROKAR_LIPOPROTEIN"/>
    <property type="match status" value="1"/>
</dbReference>
<dbReference type="InterPro" id="IPR028082">
    <property type="entry name" value="Peripla_BP_I"/>
</dbReference>
<comment type="caution">
    <text evidence="5">The sequence shown here is derived from an EMBL/GenBank/DDBJ whole genome shotgun (WGS) entry which is preliminary data.</text>
</comment>
<comment type="subcellular location">
    <subcellularLocation>
        <location evidence="1">Cell envelope</location>
    </subcellularLocation>
</comment>
<evidence type="ECO:0000259" key="4">
    <source>
        <dbReference type="Pfam" id="PF13407"/>
    </source>
</evidence>
<dbReference type="PANTHER" id="PTHR46847">
    <property type="entry name" value="D-ALLOSE-BINDING PERIPLASMIC PROTEIN-RELATED"/>
    <property type="match status" value="1"/>
</dbReference>
<comment type="similarity">
    <text evidence="2">Belongs to the bacterial solute-binding protein 2 family.</text>
</comment>
<proteinExistence type="inferred from homology"/>
<dbReference type="Pfam" id="PF13407">
    <property type="entry name" value="Peripla_BP_4"/>
    <property type="match status" value="1"/>
</dbReference>
<gene>
    <name evidence="5" type="ORF">A2Y75_10130</name>
</gene>
<dbReference type="Gene3D" id="3.40.50.2300">
    <property type="match status" value="2"/>
</dbReference>
<dbReference type="EMBL" id="MELK01000032">
    <property type="protein sequence ID" value="OFW57528.1"/>
    <property type="molecule type" value="Genomic_DNA"/>
</dbReference>
<dbReference type="AlphaFoldDB" id="A0A1F2WL01"/>
<evidence type="ECO:0000256" key="2">
    <source>
        <dbReference type="ARBA" id="ARBA00007639"/>
    </source>
</evidence>
<feature type="domain" description="Periplasmic binding protein" evidence="4">
    <location>
        <begin position="66"/>
        <end position="308"/>
    </location>
</feature>
<dbReference type="InterPro" id="IPR006311">
    <property type="entry name" value="TAT_signal"/>
</dbReference>
<accession>A0A1F2WL01</accession>
<evidence type="ECO:0000313" key="6">
    <source>
        <dbReference type="Proteomes" id="UP000177876"/>
    </source>
</evidence>
<keyword evidence="3" id="KW-0732">Signal</keyword>